<name>A0A9P4GNH3_9PLEO</name>
<comment type="caution">
    <text evidence="3">The sequence shown here is derived from an EMBL/GenBank/DDBJ whole genome shotgun (WGS) entry which is preliminary data.</text>
</comment>
<proteinExistence type="predicted"/>
<evidence type="ECO:0000256" key="1">
    <source>
        <dbReference type="SAM" id="MobiDB-lite"/>
    </source>
</evidence>
<dbReference type="OrthoDB" id="3695699at2759"/>
<accession>A0A9P4GNH3</accession>
<feature type="region of interest" description="Disordered" evidence="1">
    <location>
        <begin position="64"/>
        <end position="92"/>
    </location>
</feature>
<feature type="chain" id="PRO_5040456260" description="Transmembrane protein" evidence="2">
    <location>
        <begin position="20"/>
        <end position="173"/>
    </location>
</feature>
<gene>
    <name evidence="3" type="ORF">K460DRAFT_75922</name>
</gene>
<dbReference type="RefSeq" id="XP_040791069.1">
    <property type="nucleotide sequence ID" value="XM_040938662.1"/>
</dbReference>
<evidence type="ECO:0000313" key="4">
    <source>
        <dbReference type="Proteomes" id="UP000800039"/>
    </source>
</evidence>
<dbReference type="Proteomes" id="UP000800039">
    <property type="component" value="Unassembled WGS sequence"/>
</dbReference>
<evidence type="ECO:0000313" key="3">
    <source>
        <dbReference type="EMBL" id="KAF1848506.1"/>
    </source>
</evidence>
<dbReference type="GeneID" id="63855919"/>
<protein>
    <recommendedName>
        <fullName evidence="5">Transmembrane protein</fullName>
    </recommendedName>
</protein>
<evidence type="ECO:0000256" key="2">
    <source>
        <dbReference type="SAM" id="SignalP"/>
    </source>
</evidence>
<feature type="signal peptide" evidence="2">
    <location>
        <begin position="1"/>
        <end position="19"/>
    </location>
</feature>
<dbReference type="EMBL" id="ML976615">
    <property type="protein sequence ID" value="KAF1848506.1"/>
    <property type="molecule type" value="Genomic_DNA"/>
</dbReference>
<dbReference type="AlphaFoldDB" id="A0A9P4GNH3"/>
<organism evidence="3 4">
    <name type="scientific">Cucurbitaria berberidis CBS 394.84</name>
    <dbReference type="NCBI Taxonomy" id="1168544"/>
    <lineage>
        <taxon>Eukaryota</taxon>
        <taxon>Fungi</taxon>
        <taxon>Dikarya</taxon>
        <taxon>Ascomycota</taxon>
        <taxon>Pezizomycotina</taxon>
        <taxon>Dothideomycetes</taxon>
        <taxon>Pleosporomycetidae</taxon>
        <taxon>Pleosporales</taxon>
        <taxon>Pleosporineae</taxon>
        <taxon>Cucurbitariaceae</taxon>
        <taxon>Cucurbitaria</taxon>
    </lineage>
</organism>
<keyword evidence="4" id="KW-1185">Reference proteome</keyword>
<sequence length="173" mass="19490">MMLLLPLAASLVFINLGFALPVSVGLELEEINTTNTTTTLPEFTFPPCSPISITILPGPTLRAESDQEALPPNVEEQSNTLPTTPNANEREESVSWINPVTYTIICYDFFIASVFVWCWIQGCFWWWRKENVSGLEGGYEMEDLGTRGGGGGRRARSEREREIEREMRRLGMI</sequence>
<evidence type="ECO:0008006" key="5">
    <source>
        <dbReference type="Google" id="ProtNLM"/>
    </source>
</evidence>
<reference evidence="3" key="1">
    <citation type="submission" date="2020-01" db="EMBL/GenBank/DDBJ databases">
        <authorList>
            <consortium name="DOE Joint Genome Institute"/>
            <person name="Haridas S."/>
            <person name="Albert R."/>
            <person name="Binder M."/>
            <person name="Bloem J."/>
            <person name="Labutti K."/>
            <person name="Salamov A."/>
            <person name="Andreopoulos B."/>
            <person name="Baker S.E."/>
            <person name="Barry K."/>
            <person name="Bills G."/>
            <person name="Bluhm B.H."/>
            <person name="Cannon C."/>
            <person name="Castanera R."/>
            <person name="Culley D.E."/>
            <person name="Daum C."/>
            <person name="Ezra D."/>
            <person name="Gonzalez J.B."/>
            <person name="Henrissat B."/>
            <person name="Kuo A."/>
            <person name="Liang C."/>
            <person name="Lipzen A."/>
            <person name="Lutzoni F."/>
            <person name="Magnuson J."/>
            <person name="Mondo S."/>
            <person name="Nolan M."/>
            <person name="Ohm R."/>
            <person name="Pangilinan J."/>
            <person name="Park H.-J."/>
            <person name="Ramirez L."/>
            <person name="Alfaro M."/>
            <person name="Sun H."/>
            <person name="Tritt A."/>
            <person name="Yoshinaga Y."/>
            <person name="Zwiers L.-H."/>
            <person name="Turgeon B.G."/>
            <person name="Goodwin S.B."/>
            <person name="Spatafora J.W."/>
            <person name="Crous P.W."/>
            <person name="Grigoriev I.V."/>
        </authorList>
    </citation>
    <scope>NUCLEOTIDE SEQUENCE</scope>
    <source>
        <strain evidence="3">CBS 394.84</strain>
    </source>
</reference>
<feature type="compositionally biased region" description="Polar residues" evidence="1">
    <location>
        <begin position="75"/>
        <end position="87"/>
    </location>
</feature>
<keyword evidence="2" id="KW-0732">Signal</keyword>